<sequence length="168" mass="17867">MSSSAAELSRLTGLPLAEVRGMLPDDGLVLREHVVALQRLLLRRELGLPDDASVDPAALPAVLEAVRDRLDRQIAAVRAAHDGADDPAVLLDGFGPEPLVDEASHELARAWARTWTAGEPVDGQAARELAHRHRALVGTDLPEALAAVLDRHGHGAAAYARDVLAVSR</sequence>
<evidence type="ECO:0000313" key="1">
    <source>
        <dbReference type="EMBL" id="MFC5066260.1"/>
    </source>
</evidence>
<organism evidence="1 2">
    <name type="scientific">Actinomycetospora atypica</name>
    <dbReference type="NCBI Taxonomy" id="1290095"/>
    <lineage>
        <taxon>Bacteria</taxon>
        <taxon>Bacillati</taxon>
        <taxon>Actinomycetota</taxon>
        <taxon>Actinomycetes</taxon>
        <taxon>Pseudonocardiales</taxon>
        <taxon>Pseudonocardiaceae</taxon>
        <taxon>Actinomycetospora</taxon>
    </lineage>
</organism>
<dbReference type="EMBL" id="JBHSIV010000065">
    <property type="protein sequence ID" value="MFC5066260.1"/>
    <property type="molecule type" value="Genomic_DNA"/>
</dbReference>
<reference evidence="2" key="1">
    <citation type="journal article" date="2019" name="Int. J. Syst. Evol. Microbiol.">
        <title>The Global Catalogue of Microorganisms (GCM) 10K type strain sequencing project: providing services to taxonomists for standard genome sequencing and annotation.</title>
        <authorList>
            <consortium name="The Broad Institute Genomics Platform"/>
            <consortium name="The Broad Institute Genome Sequencing Center for Infectious Disease"/>
            <person name="Wu L."/>
            <person name="Ma J."/>
        </authorList>
    </citation>
    <scope>NUCLEOTIDE SEQUENCE [LARGE SCALE GENOMIC DNA]</scope>
    <source>
        <strain evidence="2">CGMCC 4.7093</strain>
    </source>
</reference>
<evidence type="ECO:0000313" key="2">
    <source>
        <dbReference type="Proteomes" id="UP001595947"/>
    </source>
</evidence>
<dbReference type="Proteomes" id="UP001595947">
    <property type="component" value="Unassembled WGS sequence"/>
</dbReference>
<keyword evidence="2" id="KW-1185">Reference proteome</keyword>
<proteinExistence type="predicted"/>
<name>A0ABV9YTS7_9PSEU</name>
<comment type="caution">
    <text evidence="1">The sequence shown here is derived from an EMBL/GenBank/DDBJ whole genome shotgun (WGS) entry which is preliminary data.</text>
</comment>
<accession>A0ABV9YTS7</accession>
<protein>
    <submittedName>
        <fullName evidence="1">Uncharacterized protein</fullName>
    </submittedName>
</protein>
<gene>
    <name evidence="1" type="ORF">ACFPBZ_28915</name>
</gene>
<dbReference type="RefSeq" id="WP_378039567.1">
    <property type="nucleotide sequence ID" value="NZ_JBHSIV010000065.1"/>
</dbReference>